<accession>A0AB73I3S6</accession>
<dbReference type="EMBL" id="JAURTK010000001">
    <property type="protein sequence ID" value="MDP9644641.1"/>
    <property type="molecule type" value="Genomic_DNA"/>
</dbReference>
<dbReference type="RefSeq" id="WP_020065425.1">
    <property type="nucleotide sequence ID" value="NZ_CADFFZ010000001.1"/>
</dbReference>
<dbReference type="AlphaFoldDB" id="A0AB73I3S6"/>
<reference evidence="2 4" key="1">
    <citation type="submission" date="2023-07" db="EMBL/GenBank/DDBJ databases">
        <title>Sorghum-associated microbial communities from plants grown in Nebraska, USA.</title>
        <authorList>
            <person name="Schachtman D."/>
        </authorList>
    </citation>
    <scope>NUCLEOTIDE SEQUENCE</scope>
    <source>
        <strain evidence="3 4">DS1039</strain>
        <strain evidence="2">DS1061</strain>
    </source>
</reference>
<dbReference type="EMBL" id="JAVDQN010000001">
    <property type="protein sequence ID" value="MDR6374271.1"/>
    <property type="molecule type" value="Genomic_DNA"/>
</dbReference>
<dbReference type="SUPFAM" id="SSF54534">
    <property type="entry name" value="FKBP-like"/>
    <property type="match status" value="1"/>
</dbReference>
<dbReference type="GO" id="GO:0006354">
    <property type="term" value="P:DNA-templated transcription elongation"/>
    <property type="evidence" value="ECO:0007669"/>
    <property type="project" value="TreeGrafter"/>
</dbReference>
<keyword evidence="2" id="KW-0808">Transferase</keyword>
<dbReference type="Pfam" id="PF01272">
    <property type="entry name" value="GreA_GreB"/>
    <property type="match status" value="1"/>
</dbReference>
<dbReference type="Proteomes" id="UP001229486">
    <property type="component" value="Unassembled WGS sequence"/>
</dbReference>
<dbReference type="InterPro" id="IPR001437">
    <property type="entry name" value="Tscrpt_elong_fac_GreA/B_C"/>
</dbReference>
<evidence type="ECO:0000313" key="5">
    <source>
        <dbReference type="Proteomes" id="UP001229486"/>
    </source>
</evidence>
<evidence type="ECO:0000259" key="1">
    <source>
        <dbReference type="Pfam" id="PF01272"/>
    </source>
</evidence>
<comment type="caution">
    <text evidence="2">The sequence shown here is derived from an EMBL/GenBank/DDBJ whole genome shotgun (WGS) entry which is preliminary data.</text>
</comment>
<feature type="domain" description="Transcription elongation factor GreA/GreB C-terminal" evidence="1">
    <location>
        <begin position="53"/>
        <end position="127"/>
    </location>
</feature>
<protein>
    <submittedName>
        <fullName evidence="2">Regulator of nucleoside diphosphate kinase</fullName>
    </submittedName>
</protein>
<dbReference type="InterPro" id="IPR023459">
    <property type="entry name" value="Tscrpt_elong_fac_GreA/B_fam"/>
</dbReference>
<dbReference type="Proteomes" id="UP001185254">
    <property type="component" value="Unassembled WGS sequence"/>
</dbReference>
<keyword evidence="4" id="KW-1185">Reference proteome</keyword>
<dbReference type="InterPro" id="IPR036953">
    <property type="entry name" value="GreA/GreB_C_sf"/>
</dbReference>
<proteinExistence type="predicted"/>
<dbReference type="KEGG" id="pcj:CUJ87_05240"/>
<sequence length="139" mass="15375">MKTTRRTKQCYLTELDVARLEKHAAAPGADARLHDMLDDVLERAVIVDSREIPANVVTMNSQATLVDESSGEHMTWTVVYPPDADFAHGRLNVFSPVGLALLGAKRGEQIRFVPPSGAEKVLKLEKILYQPEASDDFTL</sequence>
<evidence type="ECO:0000313" key="3">
    <source>
        <dbReference type="EMBL" id="MDR6374271.1"/>
    </source>
</evidence>
<dbReference type="PANTHER" id="PTHR30437:SF5">
    <property type="entry name" value="REGULATOR OF NUCLEOSIDE DIPHOSPHATE KINASE"/>
    <property type="match status" value="1"/>
</dbReference>
<dbReference type="GO" id="GO:0016301">
    <property type="term" value="F:kinase activity"/>
    <property type="evidence" value="ECO:0007669"/>
    <property type="project" value="UniProtKB-KW"/>
</dbReference>
<dbReference type="GO" id="GO:0070063">
    <property type="term" value="F:RNA polymerase binding"/>
    <property type="evidence" value="ECO:0007669"/>
    <property type="project" value="InterPro"/>
</dbReference>
<dbReference type="GeneID" id="97035925"/>
<gene>
    <name evidence="3" type="ORF">J2776_000947</name>
    <name evidence="2" type="ORF">J2793_000063</name>
</gene>
<evidence type="ECO:0000313" key="2">
    <source>
        <dbReference type="EMBL" id="MDP9644641.1"/>
    </source>
</evidence>
<evidence type="ECO:0000313" key="4">
    <source>
        <dbReference type="Proteomes" id="UP001185254"/>
    </source>
</evidence>
<dbReference type="GO" id="GO:0032784">
    <property type="term" value="P:regulation of DNA-templated transcription elongation"/>
    <property type="evidence" value="ECO:0007669"/>
    <property type="project" value="InterPro"/>
</dbReference>
<name>A0AB73I3S6_9BURK</name>
<dbReference type="GO" id="GO:0003677">
    <property type="term" value="F:DNA binding"/>
    <property type="evidence" value="ECO:0007669"/>
    <property type="project" value="InterPro"/>
</dbReference>
<dbReference type="PANTHER" id="PTHR30437">
    <property type="entry name" value="TRANSCRIPTION ELONGATION FACTOR GREA"/>
    <property type="match status" value="1"/>
</dbReference>
<organism evidence="2 5">
    <name type="scientific">Paraburkholderia caledonica</name>
    <dbReference type="NCBI Taxonomy" id="134536"/>
    <lineage>
        <taxon>Bacteria</taxon>
        <taxon>Pseudomonadati</taxon>
        <taxon>Pseudomonadota</taxon>
        <taxon>Betaproteobacteria</taxon>
        <taxon>Burkholderiales</taxon>
        <taxon>Burkholderiaceae</taxon>
        <taxon>Paraburkholderia</taxon>
    </lineage>
</organism>
<keyword evidence="2" id="KW-0418">Kinase</keyword>
<dbReference type="Gene3D" id="3.10.50.30">
    <property type="entry name" value="Transcription elongation factor, GreA/GreB, C-terminal domain"/>
    <property type="match status" value="1"/>
</dbReference>